<dbReference type="GO" id="GO:0019139">
    <property type="term" value="F:cytokinin dehydrogenase activity"/>
    <property type="evidence" value="ECO:0007669"/>
    <property type="project" value="UniProtKB-EC"/>
</dbReference>
<dbReference type="AlphaFoldDB" id="A0A9Q0GS09"/>
<proteinExistence type="inferred from homology"/>
<dbReference type="OrthoDB" id="415825at2759"/>
<dbReference type="InterPro" id="IPR016167">
    <property type="entry name" value="FAD-bd_PCMH_sub1"/>
</dbReference>
<feature type="domain" description="FAD-binding PCMH-type" evidence="7">
    <location>
        <begin position="54"/>
        <end position="232"/>
    </location>
</feature>
<dbReference type="SUPFAM" id="SSF56176">
    <property type="entry name" value="FAD-binding/transporter-associated domain-like"/>
    <property type="match status" value="1"/>
</dbReference>
<dbReference type="Pfam" id="PF09265">
    <property type="entry name" value="Cytokin-bind"/>
    <property type="match status" value="1"/>
</dbReference>
<dbReference type="Gene3D" id="3.40.462.10">
    <property type="entry name" value="FAD-linked oxidases, C-terminal domain"/>
    <property type="match status" value="1"/>
</dbReference>
<evidence type="ECO:0000313" key="9">
    <source>
        <dbReference type="Proteomes" id="UP001141806"/>
    </source>
</evidence>
<comment type="similarity">
    <text evidence="2">Belongs to the oxygen-dependent FAD-linked oxidoreductase family.</text>
</comment>
<dbReference type="InterPro" id="IPR006094">
    <property type="entry name" value="Oxid_FAD_bind_N"/>
</dbReference>
<keyword evidence="4" id="KW-0285">Flavoprotein</keyword>
<keyword evidence="9" id="KW-1185">Reference proteome</keyword>
<keyword evidence="6" id="KW-0560">Oxidoreductase</keyword>
<accession>A0A9Q0GS09</accession>
<dbReference type="InterPro" id="IPR016170">
    <property type="entry name" value="Cytok_DH_C_sf"/>
</dbReference>
<dbReference type="SUPFAM" id="SSF55103">
    <property type="entry name" value="FAD-linked oxidases, C-terminal domain"/>
    <property type="match status" value="1"/>
</dbReference>
<dbReference type="InterPro" id="IPR016164">
    <property type="entry name" value="FAD-linked_Oxase-like_C"/>
</dbReference>
<evidence type="ECO:0000256" key="5">
    <source>
        <dbReference type="ARBA" id="ARBA00022827"/>
    </source>
</evidence>
<dbReference type="PROSITE" id="PS51387">
    <property type="entry name" value="FAD_PCMH"/>
    <property type="match status" value="1"/>
</dbReference>
<dbReference type="InterPro" id="IPR016166">
    <property type="entry name" value="FAD-bd_PCMH"/>
</dbReference>
<dbReference type="EC" id="1.5.99.12" evidence="3"/>
<gene>
    <name evidence="8" type="ORF">NE237_028863</name>
</gene>
<reference evidence="8" key="1">
    <citation type="journal article" date="2023" name="Plant J.">
        <title>The genome of the king protea, Protea cynaroides.</title>
        <authorList>
            <person name="Chang J."/>
            <person name="Duong T.A."/>
            <person name="Schoeman C."/>
            <person name="Ma X."/>
            <person name="Roodt D."/>
            <person name="Barker N."/>
            <person name="Li Z."/>
            <person name="Van de Peer Y."/>
            <person name="Mizrachi E."/>
        </authorList>
    </citation>
    <scope>NUCLEOTIDE SEQUENCE</scope>
    <source>
        <tissue evidence="8">Young leaves</tissue>
    </source>
</reference>
<evidence type="ECO:0000313" key="8">
    <source>
        <dbReference type="EMBL" id="KAJ4952031.1"/>
    </source>
</evidence>
<dbReference type="GO" id="GO:0071949">
    <property type="term" value="F:FAD binding"/>
    <property type="evidence" value="ECO:0007669"/>
    <property type="project" value="InterPro"/>
</dbReference>
<protein>
    <recommendedName>
        <fullName evidence="3">cytokinin dehydrogenase</fullName>
        <ecNumber evidence="3">1.5.99.12</ecNumber>
    </recommendedName>
</protein>
<dbReference type="Pfam" id="PF01565">
    <property type="entry name" value="FAD_binding_4"/>
    <property type="match status" value="1"/>
</dbReference>
<evidence type="ECO:0000256" key="6">
    <source>
        <dbReference type="ARBA" id="ARBA00023002"/>
    </source>
</evidence>
<evidence type="ECO:0000256" key="2">
    <source>
        <dbReference type="ARBA" id="ARBA00005466"/>
    </source>
</evidence>
<evidence type="ECO:0000256" key="3">
    <source>
        <dbReference type="ARBA" id="ARBA00011928"/>
    </source>
</evidence>
<name>A0A9Q0GS09_9MAGN</name>
<evidence type="ECO:0000256" key="4">
    <source>
        <dbReference type="ARBA" id="ARBA00022630"/>
    </source>
</evidence>
<dbReference type="PANTHER" id="PTHR13878">
    <property type="entry name" value="GULONOLACTONE OXIDASE"/>
    <property type="match status" value="1"/>
</dbReference>
<dbReference type="InterPro" id="IPR050432">
    <property type="entry name" value="FAD-linked_Oxidoreductases_BP"/>
</dbReference>
<comment type="caution">
    <text evidence="8">The sequence shown here is derived from an EMBL/GenBank/DDBJ whole genome shotgun (WGS) entry which is preliminary data.</text>
</comment>
<dbReference type="EMBL" id="JAMYWD010000012">
    <property type="protein sequence ID" value="KAJ4952031.1"/>
    <property type="molecule type" value="Genomic_DNA"/>
</dbReference>
<evidence type="ECO:0000256" key="1">
    <source>
        <dbReference type="ARBA" id="ARBA00001974"/>
    </source>
</evidence>
<dbReference type="InterPro" id="IPR016169">
    <property type="entry name" value="FAD-bd_PCMH_sub2"/>
</dbReference>
<dbReference type="Proteomes" id="UP001141806">
    <property type="component" value="Unassembled WGS sequence"/>
</dbReference>
<dbReference type="Gene3D" id="3.30.465.10">
    <property type="match status" value="1"/>
</dbReference>
<evidence type="ECO:0000259" key="7">
    <source>
        <dbReference type="PROSITE" id="PS51387"/>
    </source>
</evidence>
<dbReference type="GO" id="GO:0009690">
    <property type="term" value="P:cytokinin metabolic process"/>
    <property type="evidence" value="ECO:0007669"/>
    <property type="project" value="InterPro"/>
</dbReference>
<dbReference type="Gene3D" id="3.30.43.10">
    <property type="entry name" value="Uridine Diphospho-n-acetylenolpyruvylglucosamine Reductase, domain 2"/>
    <property type="match status" value="1"/>
</dbReference>
<dbReference type="InterPro" id="IPR036318">
    <property type="entry name" value="FAD-bd_PCMH-like_sf"/>
</dbReference>
<sequence length="525" mass="58856">MIAFWERFVPENDTGAYPEDEDTTNTSLCLSLELQGSLDFSSTAAAGKDFGGIYHKKPLAVIRPASPVDVARVVKVASLSSNLTVAARGNGHSINGQAMTDRGLVIDMRAMDDLIHVVTFAAGDSGYVDVGGGMLWEDVLRRCVLGFGLAPRSWTDYLGLTVGGTLSNAGVSGQAFRYGPQTSNVTELEVVTGKGETMVCSETQNPDLFFGVLGGLGQFGIITRARVLLQKAPDMVRWIRVVYAEFEEFTRDAEWLVSQEEGRESFDYVEGFAFVNSDDPVNGWPLVPFHSGQRFDPSCIPRTAGPVLYCLELALHHSSEDHSITLDKVVGQMLRQLRYCRNLRFEVSVGFMEFLLRVKQTEQAAKASGIWDNPHPWLNLFVSKSDMIDFDRAVFKKILRHGIGGPMLVYPLRRSKWDSRTSVVLPEGLGEEIFYLIALLRFNPSSSGVEVEEQVAQNEEIVRWCREKGLDYKQYLPHYRNQDQWKRHFGKQWTRFVDRKTWFDPLALLSPGQSIFSRTTRSLPG</sequence>
<organism evidence="8 9">
    <name type="scientific">Protea cynaroides</name>
    <dbReference type="NCBI Taxonomy" id="273540"/>
    <lineage>
        <taxon>Eukaryota</taxon>
        <taxon>Viridiplantae</taxon>
        <taxon>Streptophyta</taxon>
        <taxon>Embryophyta</taxon>
        <taxon>Tracheophyta</taxon>
        <taxon>Spermatophyta</taxon>
        <taxon>Magnoliopsida</taxon>
        <taxon>Proteales</taxon>
        <taxon>Proteaceae</taxon>
        <taxon>Protea</taxon>
    </lineage>
</organism>
<dbReference type="InterPro" id="IPR015345">
    <property type="entry name" value="Cytokinin_DH_FAD/cytokin-bd"/>
</dbReference>
<keyword evidence="5" id="KW-0274">FAD</keyword>
<comment type="cofactor">
    <cofactor evidence="1">
        <name>FAD</name>
        <dbReference type="ChEBI" id="CHEBI:57692"/>
    </cofactor>
</comment>
<dbReference type="PANTHER" id="PTHR13878:SF112">
    <property type="entry name" value="CYTOKININ DEHYDROGENASE 7"/>
    <property type="match status" value="1"/>
</dbReference>